<evidence type="ECO:0000313" key="15">
    <source>
        <dbReference type="Proteomes" id="UP000178435"/>
    </source>
</evidence>
<proteinExistence type="inferred from homology"/>
<evidence type="ECO:0000256" key="5">
    <source>
        <dbReference type="ARBA" id="ARBA00022960"/>
    </source>
</evidence>
<comment type="function">
    <text evidence="10">Cell wall formation. Catalyzes the transfer of a GlcNAc subunit on undecaprenyl-pyrophosphoryl-MurNAc-pentapeptide (lipid intermediate I) to form undecaprenyl-pyrophosphoryl-MurNAc-(pentapeptide)GlcNAc (lipid intermediate II).</text>
</comment>
<comment type="similarity">
    <text evidence="10">Belongs to the glycosyltransferase 28 family. MurG subfamily.</text>
</comment>
<dbReference type="GO" id="GO:0005886">
    <property type="term" value="C:plasma membrane"/>
    <property type="evidence" value="ECO:0007669"/>
    <property type="project" value="UniProtKB-SubCell"/>
</dbReference>
<dbReference type="PANTHER" id="PTHR21015:SF22">
    <property type="entry name" value="GLYCOSYLTRANSFERASE"/>
    <property type="match status" value="1"/>
</dbReference>
<dbReference type="GO" id="GO:0051301">
    <property type="term" value="P:cell division"/>
    <property type="evidence" value="ECO:0007669"/>
    <property type="project" value="UniProtKB-KW"/>
</dbReference>
<dbReference type="UniPathway" id="UPA00219"/>
<keyword evidence="3 10" id="KW-0328">Glycosyltransferase</keyword>
<evidence type="ECO:0000256" key="2">
    <source>
        <dbReference type="ARBA" id="ARBA00022618"/>
    </source>
</evidence>
<evidence type="ECO:0000256" key="6">
    <source>
        <dbReference type="ARBA" id="ARBA00022984"/>
    </source>
</evidence>
<comment type="catalytic activity">
    <reaction evidence="10">
        <text>di-trans,octa-cis-undecaprenyl diphospho-N-acetyl-alpha-D-muramoyl-L-alanyl-D-glutamyl-meso-2,6-diaminopimeloyl-D-alanyl-D-alanine + UDP-N-acetyl-alpha-D-glucosamine = di-trans,octa-cis-undecaprenyl diphospho-[N-acetyl-alpha-D-glucosaminyl-(1-&gt;4)]-N-acetyl-alpha-D-muramoyl-L-alanyl-D-glutamyl-meso-2,6-diaminopimeloyl-D-alanyl-D-alanine + UDP + H(+)</text>
        <dbReference type="Rhea" id="RHEA:31227"/>
        <dbReference type="ChEBI" id="CHEBI:15378"/>
        <dbReference type="ChEBI" id="CHEBI:57705"/>
        <dbReference type="ChEBI" id="CHEBI:58223"/>
        <dbReference type="ChEBI" id="CHEBI:61387"/>
        <dbReference type="ChEBI" id="CHEBI:61388"/>
        <dbReference type="EC" id="2.4.1.227"/>
    </reaction>
</comment>
<keyword evidence="11" id="KW-1133">Transmembrane helix</keyword>
<feature type="binding site" evidence="10">
    <location>
        <begin position="10"/>
        <end position="12"/>
    </location>
    <ligand>
        <name>UDP-N-acetyl-alpha-D-glucosamine</name>
        <dbReference type="ChEBI" id="CHEBI:57705"/>
    </ligand>
</feature>
<evidence type="ECO:0000256" key="10">
    <source>
        <dbReference type="HAMAP-Rule" id="MF_00033"/>
    </source>
</evidence>
<keyword evidence="6 10" id="KW-0573">Peptidoglycan synthesis</keyword>
<comment type="pathway">
    <text evidence="10">Cell wall biogenesis; peptidoglycan biosynthesis.</text>
</comment>
<dbReference type="GO" id="GO:0005975">
    <property type="term" value="P:carbohydrate metabolic process"/>
    <property type="evidence" value="ECO:0007669"/>
    <property type="project" value="InterPro"/>
</dbReference>
<keyword evidence="4 10" id="KW-0808">Transferase</keyword>
<evidence type="ECO:0000256" key="7">
    <source>
        <dbReference type="ARBA" id="ARBA00023136"/>
    </source>
</evidence>
<feature type="binding site" evidence="10">
    <location>
        <position position="165"/>
    </location>
    <ligand>
        <name>UDP-N-acetyl-alpha-D-glucosamine</name>
        <dbReference type="ChEBI" id="CHEBI:57705"/>
    </ligand>
</feature>
<protein>
    <recommendedName>
        <fullName evidence="10">UDP-N-acetylglucosamine--N-acetylmuramyl-(pentapeptide) pyrophosphoryl-undecaprenol N-acetylglucosamine transferase</fullName>
        <ecNumber evidence="10">2.4.1.227</ecNumber>
    </recommendedName>
    <alternativeName>
        <fullName evidence="10">Undecaprenyl-PP-MurNAc-pentapeptide-UDPGlcNAc GlcNAc transferase</fullName>
    </alternativeName>
</protein>
<comment type="caution">
    <text evidence="14">The sequence shown here is derived from an EMBL/GenBank/DDBJ whole genome shotgun (WGS) entry which is preliminary data.</text>
</comment>
<dbReference type="Gene3D" id="3.40.50.2000">
    <property type="entry name" value="Glycogen Phosphorylase B"/>
    <property type="match status" value="2"/>
</dbReference>
<dbReference type="HAMAP" id="MF_00033">
    <property type="entry name" value="MurG"/>
    <property type="match status" value="1"/>
</dbReference>
<sequence>MKAIIAGGGTGGHIYPGIAIANEIKERETASEILFVGTAYGLETKIIPAHGLRLKLIRASGIKGKSITDLIKSVLVIPLGFLQAMQIIFSFRPDIVIGVGGYASGPTVLCAALLLLPTMVLEQNFYPGMTNRILAKVVKGVAINFESSKQFFNKKKVVVTGNPVRKDITKGSKEEALKLWGLRDDQFTLFIFGGSQGARKINQSVVQALPHFEKYSDLLQIMHQTGKADFEFVKEGYSRSKIRSYVAPYINEMNHAYAVSDLVLCRAGAITLSEISACGKASILVPFPYAANNHQELNARVLVEGGAALMILDRELSGETLAGAVTGLIMERNKIEEMEKKSIKFSRIDATSRIVDECEKLIKAEGFS</sequence>
<feature type="binding site" evidence="10">
    <location>
        <position position="250"/>
    </location>
    <ligand>
        <name>UDP-N-acetyl-alpha-D-glucosamine</name>
        <dbReference type="ChEBI" id="CHEBI:57705"/>
    </ligand>
</feature>
<keyword evidence="9 10" id="KW-0961">Cell wall biogenesis/degradation</keyword>
<comment type="subcellular location">
    <subcellularLocation>
        <location evidence="10">Cell membrane</location>
        <topology evidence="10">Peripheral membrane protein</topology>
        <orientation evidence="10">Cytoplasmic side</orientation>
    </subcellularLocation>
</comment>
<comment type="caution">
    <text evidence="10">Lacks conserved residue(s) required for the propagation of feature annotation.</text>
</comment>
<dbReference type="CDD" id="cd03785">
    <property type="entry name" value="GT28_MurG"/>
    <property type="match status" value="1"/>
</dbReference>
<dbReference type="AlphaFoldDB" id="A0A1F7RXR9"/>
<feature type="binding site" evidence="10">
    <location>
        <position position="195"/>
    </location>
    <ligand>
        <name>UDP-N-acetyl-alpha-D-glucosamine</name>
        <dbReference type="ChEBI" id="CHEBI:57705"/>
    </ligand>
</feature>
<dbReference type="GO" id="GO:0009252">
    <property type="term" value="P:peptidoglycan biosynthetic process"/>
    <property type="evidence" value="ECO:0007669"/>
    <property type="project" value="UniProtKB-UniRule"/>
</dbReference>
<feature type="domain" description="Glycosyl transferase family 28 C-terminal" evidence="13">
    <location>
        <begin position="188"/>
        <end position="350"/>
    </location>
</feature>
<evidence type="ECO:0000259" key="12">
    <source>
        <dbReference type="Pfam" id="PF03033"/>
    </source>
</evidence>
<dbReference type="Pfam" id="PF03033">
    <property type="entry name" value="Glyco_transf_28"/>
    <property type="match status" value="1"/>
</dbReference>
<evidence type="ECO:0000256" key="3">
    <source>
        <dbReference type="ARBA" id="ARBA00022676"/>
    </source>
</evidence>
<dbReference type="Proteomes" id="UP000178435">
    <property type="component" value="Unassembled WGS sequence"/>
</dbReference>
<dbReference type="GO" id="GO:0071555">
    <property type="term" value="P:cell wall organization"/>
    <property type="evidence" value="ECO:0007669"/>
    <property type="project" value="UniProtKB-KW"/>
</dbReference>
<feature type="domain" description="Glycosyltransferase family 28 N-terminal" evidence="12">
    <location>
        <begin position="4"/>
        <end position="142"/>
    </location>
</feature>
<accession>A0A1F7RXR9</accession>
<keyword evidence="11" id="KW-0812">Transmembrane</keyword>
<dbReference type="GO" id="GO:0008360">
    <property type="term" value="P:regulation of cell shape"/>
    <property type="evidence" value="ECO:0007669"/>
    <property type="project" value="UniProtKB-KW"/>
</dbReference>
<evidence type="ECO:0000256" key="1">
    <source>
        <dbReference type="ARBA" id="ARBA00022475"/>
    </source>
</evidence>
<keyword evidence="2 10" id="KW-0132">Cell division</keyword>
<dbReference type="PANTHER" id="PTHR21015">
    <property type="entry name" value="UDP-N-ACETYLGLUCOSAMINE--N-ACETYLMURAMYL-(PENTAPEPTIDE) PYROPHOSPHORYL-UNDECAPRENOL N-ACETYLGLUCOSAMINE TRANSFERASE 1"/>
    <property type="match status" value="1"/>
</dbReference>
<dbReference type="EMBL" id="MGDF01000051">
    <property type="protein sequence ID" value="OGL46349.1"/>
    <property type="molecule type" value="Genomic_DNA"/>
</dbReference>
<gene>
    <name evidence="10" type="primary">murG</name>
    <name evidence="14" type="ORF">A2149_08010</name>
</gene>
<organism evidence="14 15">
    <name type="scientific">Candidatus Schekmanbacteria bacterium RBG_16_38_11</name>
    <dbReference type="NCBI Taxonomy" id="1817880"/>
    <lineage>
        <taxon>Bacteria</taxon>
        <taxon>Candidatus Schekmaniibacteriota</taxon>
    </lineage>
</organism>
<keyword evidence="8 10" id="KW-0131">Cell cycle</keyword>
<dbReference type="GO" id="GO:0050511">
    <property type="term" value="F:undecaprenyldiphospho-muramoylpentapeptide beta-N-acetylglucosaminyltransferase activity"/>
    <property type="evidence" value="ECO:0007669"/>
    <property type="project" value="UniProtKB-UniRule"/>
</dbReference>
<keyword evidence="7 10" id="KW-0472">Membrane</keyword>
<dbReference type="EC" id="2.4.1.227" evidence="10"/>
<evidence type="ECO:0000259" key="13">
    <source>
        <dbReference type="Pfam" id="PF04101"/>
    </source>
</evidence>
<keyword evidence="5 10" id="KW-0133">Cell shape</keyword>
<keyword evidence="1 10" id="KW-1003">Cell membrane</keyword>
<feature type="binding site" evidence="10">
    <location>
        <position position="124"/>
    </location>
    <ligand>
        <name>UDP-N-acetyl-alpha-D-glucosamine</name>
        <dbReference type="ChEBI" id="CHEBI:57705"/>
    </ligand>
</feature>
<feature type="transmembrane region" description="Helical" evidence="11">
    <location>
        <begin position="95"/>
        <end position="116"/>
    </location>
</feature>
<evidence type="ECO:0000256" key="11">
    <source>
        <dbReference type="SAM" id="Phobius"/>
    </source>
</evidence>
<evidence type="ECO:0000313" key="14">
    <source>
        <dbReference type="EMBL" id="OGL46349.1"/>
    </source>
</evidence>
<name>A0A1F7RXR9_9BACT</name>
<dbReference type="Pfam" id="PF04101">
    <property type="entry name" value="Glyco_tran_28_C"/>
    <property type="match status" value="1"/>
</dbReference>
<evidence type="ECO:0000256" key="4">
    <source>
        <dbReference type="ARBA" id="ARBA00022679"/>
    </source>
</evidence>
<dbReference type="InterPro" id="IPR006009">
    <property type="entry name" value="GlcNAc_MurG"/>
</dbReference>
<feature type="binding site" evidence="10">
    <location>
        <position position="295"/>
    </location>
    <ligand>
        <name>UDP-N-acetyl-alpha-D-glucosamine</name>
        <dbReference type="ChEBI" id="CHEBI:57705"/>
    </ligand>
</feature>
<reference evidence="14 15" key="1">
    <citation type="journal article" date="2016" name="Nat. Commun.">
        <title>Thousands of microbial genomes shed light on interconnected biogeochemical processes in an aquifer system.</title>
        <authorList>
            <person name="Anantharaman K."/>
            <person name="Brown C.T."/>
            <person name="Hug L.A."/>
            <person name="Sharon I."/>
            <person name="Castelle C.J."/>
            <person name="Probst A.J."/>
            <person name="Thomas B.C."/>
            <person name="Singh A."/>
            <person name="Wilkins M.J."/>
            <person name="Karaoz U."/>
            <person name="Brodie E.L."/>
            <person name="Williams K.H."/>
            <person name="Hubbard S.S."/>
            <person name="Banfield J.F."/>
        </authorList>
    </citation>
    <scope>NUCLEOTIDE SEQUENCE [LARGE SCALE GENOMIC DNA]</scope>
</reference>
<evidence type="ECO:0000256" key="8">
    <source>
        <dbReference type="ARBA" id="ARBA00023306"/>
    </source>
</evidence>
<evidence type="ECO:0000256" key="9">
    <source>
        <dbReference type="ARBA" id="ARBA00023316"/>
    </source>
</evidence>
<dbReference type="InterPro" id="IPR007235">
    <property type="entry name" value="Glyco_trans_28_C"/>
</dbReference>
<dbReference type="InterPro" id="IPR004276">
    <property type="entry name" value="GlycoTrans_28_N"/>
</dbReference>
<dbReference type="NCBIfam" id="TIGR01133">
    <property type="entry name" value="murG"/>
    <property type="match status" value="1"/>
</dbReference>
<dbReference type="SUPFAM" id="SSF53756">
    <property type="entry name" value="UDP-Glycosyltransferase/glycogen phosphorylase"/>
    <property type="match status" value="1"/>
</dbReference>
<dbReference type="GO" id="GO:0051991">
    <property type="term" value="F:UDP-N-acetyl-D-glucosamine:N-acetylmuramoyl-L-alanyl-D-glutamyl-meso-2,6-diaminopimelyl-D-alanyl-D-alanine-diphosphoundecaprenol 4-beta-N-acetylglucosaminlytransferase activity"/>
    <property type="evidence" value="ECO:0007669"/>
    <property type="project" value="RHEA"/>
</dbReference>